<reference evidence="8 9" key="1">
    <citation type="submission" date="2019-02" db="EMBL/GenBank/DDBJ databases">
        <title>Deep-cultivation of Planctomycetes and their phenomic and genomic characterization uncovers novel biology.</title>
        <authorList>
            <person name="Wiegand S."/>
            <person name="Jogler M."/>
            <person name="Boedeker C."/>
            <person name="Pinto D."/>
            <person name="Vollmers J."/>
            <person name="Rivas-Marin E."/>
            <person name="Kohn T."/>
            <person name="Peeters S.H."/>
            <person name="Heuer A."/>
            <person name="Rast P."/>
            <person name="Oberbeckmann S."/>
            <person name="Bunk B."/>
            <person name="Jeske O."/>
            <person name="Meyerdierks A."/>
            <person name="Storesund J.E."/>
            <person name="Kallscheuer N."/>
            <person name="Luecker S."/>
            <person name="Lage O.M."/>
            <person name="Pohl T."/>
            <person name="Merkel B.J."/>
            <person name="Hornburger P."/>
            <person name="Mueller R.-W."/>
            <person name="Bruemmer F."/>
            <person name="Labrenz M."/>
            <person name="Spormann A.M."/>
            <person name="Op Den Camp H."/>
            <person name="Overmann J."/>
            <person name="Amann R."/>
            <person name="Jetten M.S.M."/>
            <person name="Mascher T."/>
            <person name="Medema M.H."/>
            <person name="Devos D.P."/>
            <person name="Kaster A.-K."/>
            <person name="Ovreas L."/>
            <person name="Rohde M."/>
            <person name="Galperin M.Y."/>
            <person name="Jogler C."/>
        </authorList>
    </citation>
    <scope>NUCLEOTIDE SEQUENCE [LARGE SCALE GENOMIC DNA]</scope>
    <source>
        <strain evidence="8 9">Pan54</strain>
    </source>
</reference>
<dbReference type="PROSITE" id="PS51192">
    <property type="entry name" value="HELICASE_ATP_BIND_1"/>
    <property type="match status" value="1"/>
</dbReference>
<dbReference type="InterPro" id="IPR014001">
    <property type="entry name" value="Helicase_ATP-bd"/>
</dbReference>
<name>A0A5C5XP96_9PLAN</name>
<keyword evidence="5" id="KW-0175">Coiled coil</keyword>
<comment type="caution">
    <text evidence="8">The sequence shown here is derived from an EMBL/GenBank/DDBJ whole genome shotgun (WGS) entry which is preliminary data.</text>
</comment>
<dbReference type="SMART" id="SM00490">
    <property type="entry name" value="HELICc"/>
    <property type="match status" value="1"/>
</dbReference>
<dbReference type="InterPro" id="IPR024590">
    <property type="entry name" value="HrpA_C"/>
</dbReference>
<dbReference type="Pfam" id="PF00271">
    <property type="entry name" value="Helicase_C"/>
    <property type="match status" value="1"/>
</dbReference>
<dbReference type="InterPro" id="IPR003593">
    <property type="entry name" value="AAA+_ATPase"/>
</dbReference>
<dbReference type="EMBL" id="SJPG01000001">
    <property type="protein sequence ID" value="TWT64498.1"/>
    <property type="molecule type" value="Genomic_DNA"/>
</dbReference>
<dbReference type="RefSeq" id="WP_146506205.1">
    <property type="nucleotide sequence ID" value="NZ_SJPG01000001.1"/>
</dbReference>
<dbReference type="Pfam" id="PF00270">
    <property type="entry name" value="DEAD"/>
    <property type="match status" value="1"/>
</dbReference>
<dbReference type="Proteomes" id="UP000316095">
    <property type="component" value="Unassembled WGS sequence"/>
</dbReference>
<evidence type="ECO:0000259" key="6">
    <source>
        <dbReference type="PROSITE" id="PS51192"/>
    </source>
</evidence>
<dbReference type="OrthoDB" id="9808833at2"/>
<keyword evidence="3 8" id="KW-0347">Helicase</keyword>
<dbReference type="GO" id="GO:0003723">
    <property type="term" value="F:RNA binding"/>
    <property type="evidence" value="ECO:0007669"/>
    <property type="project" value="TreeGrafter"/>
</dbReference>
<feature type="coiled-coil region" evidence="5">
    <location>
        <begin position="20"/>
        <end position="50"/>
    </location>
</feature>
<dbReference type="InterPro" id="IPR011545">
    <property type="entry name" value="DEAD/DEAH_box_helicase_dom"/>
</dbReference>
<feature type="domain" description="Helicase ATP-binding" evidence="6">
    <location>
        <begin position="84"/>
        <end position="247"/>
    </location>
</feature>
<dbReference type="InterPro" id="IPR001650">
    <property type="entry name" value="Helicase_C-like"/>
</dbReference>
<keyword evidence="9" id="KW-1185">Reference proteome</keyword>
<sequence length="1313" mass="150042">MSFNPQQYESQLEETMFSDRHRLRQRLRQLKRAKKNEKRFESDLSMLVKQLETSCERAQQRRLALPQPKFADDLPINSRVEEIKSAIEKHQVVIVCGETGSGKSTQLPKICLEMGRGVYGVIGHTQPRRLAARSVATRIAEELGSSVGEYVGFKIRFTDTTQPTTYIKLMTDGVMLAETQRDRFLNQYDTIIIDEAHERSLNIDFLLGYIKRILPQRPELRLIITSATIDAARFSEHFTIDGQPAPVLNIEGRTYPVELRYRPPEKDEESGDFDWRTALTNAVDEISLESQGDILAFLPTEREIREAAKVLRGHLTRTLGTRRTLEVLPLYGRLSEKEQQKIFQPHGNSRIVLATNVAESSLTVPGIESVIDLGTARISRYSARSKMQRLPIEPVSKASANQRKGRCGRVAPGICIRLYSEKDFDSREDFTPPEIQRTNLAQVILQTISLKLGAIEQFPFLDPPRGGMIRDGHKTLYELGAIDDQQQLTEIGRQLARLPVDPRIGRMILAGHDEQCLNEILIIASVLEIQDPRDRPVEFQQAADKAHEPFQHESSDFLSYLKLWDFYLHIKQDLSNSKFRHACRQNFLNMNRLREWSDIHRQLLQLVREANLPVEKRRDNEDAIHRALMTGLLSNIAFLDDKKEYVGSGGTKRFLWPGSGLFSKKPKWVMSAEVIETSQRFARTCARINPAWIEPLAKHLVKLTQSEPHWDRDAGAALAWEKVTLFGMTIIPRRRVPLGRTDPDQARELMIRDGLTLGEIDTQGDFLAHNLQVIEEVRGLQAKVRRQDYGTLEQTIMEFYEEKIPNEIYDVARFEKWRKSAEEQKPKLLYLDVNDFIEHEEESLDRQKFPDALVFENLRLPLSYQLQPGEEEDGVTVTVSQSQLPHLQQALLDWLVPGLLEEKIAALIKSLPKSVRTKLVPAPDTAREVVAKMKYGQGAFLTTVAESLTRIAGESVAPNDFDLSALTDYLRMNIRVTDESGAILGSSRDLDLLKKKHGLKIQTTSNSSAPQKPAGPAFEVLAKESKWHRDGLTTWDFEDLPETITLSRGDYVVTGYPALFDAGQHVNLRVFPTSERATAATRQGLYRLFLKESQSKVKHQVDHFPNIEQLEMLGTAHQPFEKLRGQLILLIAARAFAATSGLPRTQAEYRQFLTTATNRITVAVQDVANVIGPIAKLYRELIKEIEVLKAPSWRYAQQDMRQQLELLFPANVLTTQPWEGLMHYERYLQGMKTRSEKLKNAGLEKDRRAYSELEPYWRRTIEAVTSKQANNPEVIAFRWMVEEYRVSLFAQQLGTSQAVSPKRLDRQWKKATR</sequence>
<dbReference type="Pfam" id="PF21010">
    <property type="entry name" value="HA2_C"/>
    <property type="match status" value="1"/>
</dbReference>
<evidence type="ECO:0000256" key="2">
    <source>
        <dbReference type="ARBA" id="ARBA00022801"/>
    </source>
</evidence>
<evidence type="ECO:0000256" key="3">
    <source>
        <dbReference type="ARBA" id="ARBA00022806"/>
    </source>
</evidence>
<dbReference type="GO" id="GO:0016787">
    <property type="term" value="F:hydrolase activity"/>
    <property type="evidence" value="ECO:0007669"/>
    <property type="project" value="UniProtKB-KW"/>
</dbReference>
<proteinExistence type="predicted"/>
<dbReference type="Pfam" id="PF04408">
    <property type="entry name" value="WHD_HA2"/>
    <property type="match status" value="1"/>
</dbReference>
<dbReference type="SMART" id="SM00487">
    <property type="entry name" value="DEXDc"/>
    <property type="match status" value="1"/>
</dbReference>
<protein>
    <submittedName>
        <fullName evidence="8">ATP-dependent RNA helicase HrpB</fullName>
        <ecNumber evidence="8">3.6.4.13</ecNumber>
    </submittedName>
</protein>
<gene>
    <name evidence="8" type="primary">hrpB</name>
    <name evidence="8" type="ORF">Pan54_52620</name>
</gene>
<dbReference type="GO" id="GO:0005524">
    <property type="term" value="F:ATP binding"/>
    <property type="evidence" value="ECO:0007669"/>
    <property type="project" value="UniProtKB-KW"/>
</dbReference>
<dbReference type="InterPro" id="IPR010222">
    <property type="entry name" value="RNA_helicase_HrpA"/>
</dbReference>
<evidence type="ECO:0000313" key="8">
    <source>
        <dbReference type="EMBL" id="TWT64498.1"/>
    </source>
</evidence>
<organism evidence="8 9">
    <name type="scientific">Rubinisphaera italica</name>
    <dbReference type="NCBI Taxonomy" id="2527969"/>
    <lineage>
        <taxon>Bacteria</taxon>
        <taxon>Pseudomonadati</taxon>
        <taxon>Planctomycetota</taxon>
        <taxon>Planctomycetia</taxon>
        <taxon>Planctomycetales</taxon>
        <taxon>Planctomycetaceae</taxon>
        <taxon>Rubinisphaera</taxon>
    </lineage>
</organism>
<dbReference type="NCBIfam" id="TIGR01967">
    <property type="entry name" value="DEAH_box_HrpA"/>
    <property type="match status" value="1"/>
</dbReference>
<evidence type="ECO:0000259" key="7">
    <source>
        <dbReference type="PROSITE" id="PS51194"/>
    </source>
</evidence>
<dbReference type="Pfam" id="PF11898">
    <property type="entry name" value="DUF3418"/>
    <property type="match status" value="1"/>
</dbReference>
<dbReference type="InterPro" id="IPR027417">
    <property type="entry name" value="P-loop_NTPase"/>
</dbReference>
<dbReference type="GO" id="GO:0003724">
    <property type="term" value="F:RNA helicase activity"/>
    <property type="evidence" value="ECO:0007669"/>
    <property type="project" value="UniProtKB-EC"/>
</dbReference>
<keyword evidence="2 8" id="KW-0378">Hydrolase</keyword>
<feature type="domain" description="Helicase C-terminal" evidence="7">
    <location>
        <begin position="278"/>
        <end position="451"/>
    </location>
</feature>
<dbReference type="InterPro" id="IPR011709">
    <property type="entry name" value="DEAD-box_helicase_OB_fold"/>
</dbReference>
<dbReference type="InterPro" id="IPR048333">
    <property type="entry name" value="HA2_WH"/>
</dbReference>
<dbReference type="PANTHER" id="PTHR18934:SF99">
    <property type="entry name" value="ATP-DEPENDENT RNA HELICASE DHX37-RELATED"/>
    <property type="match status" value="1"/>
</dbReference>
<keyword evidence="1" id="KW-0547">Nucleotide-binding</keyword>
<dbReference type="Pfam" id="PF07717">
    <property type="entry name" value="OB_NTP_bind"/>
    <property type="match status" value="1"/>
</dbReference>
<dbReference type="Gene3D" id="3.40.50.300">
    <property type="entry name" value="P-loop containing nucleotide triphosphate hydrolases"/>
    <property type="match status" value="2"/>
</dbReference>
<dbReference type="PANTHER" id="PTHR18934">
    <property type="entry name" value="ATP-DEPENDENT RNA HELICASE"/>
    <property type="match status" value="1"/>
</dbReference>
<dbReference type="FunFam" id="1.20.120.1080:FF:000005">
    <property type="entry name" value="ATP-dependent helicase HrpA"/>
    <property type="match status" value="1"/>
</dbReference>
<accession>A0A5C5XP96</accession>
<dbReference type="Gene3D" id="1.20.120.1080">
    <property type="match status" value="1"/>
</dbReference>
<dbReference type="SUPFAM" id="SSF52540">
    <property type="entry name" value="P-loop containing nucleoside triphosphate hydrolases"/>
    <property type="match status" value="1"/>
</dbReference>
<evidence type="ECO:0000256" key="5">
    <source>
        <dbReference type="SAM" id="Coils"/>
    </source>
</evidence>
<keyword evidence="4" id="KW-0067">ATP-binding</keyword>
<dbReference type="PROSITE" id="PS51194">
    <property type="entry name" value="HELICASE_CTER"/>
    <property type="match status" value="1"/>
</dbReference>
<evidence type="ECO:0000256" key="1">
    <source>
        <dbReference type="ARBA" id="ARBA00022741"/>
    </source>
</evidence>
<dbReference type="EC" id="3.6.4.13" evidence="8"/>
<dbReference type="InterPro" id="IPR007502">
    <property type="entry name" value="Helicase-assoc_dom"/>
</dbReference>
<evidence type="ECO:0000256" key="4">
    <source>
        <dbReference type="ARBA" id="ARBA00022840"/>
    </source>
</evidence>
<dbReference type="SMART" id="SM00847">
    <property type="entry name" value="HA2"/>
    <property type="match status" value="1"/>
</dbReference>
<dbReference type="SMART" id="SM00382">
    <property type="entry name" value="AAA"/>
    <property type="match status" value="1"/>
</dbReference>
<dbReference type="CDD" id="cd18791">
    <property type="entry name" value="SF2_C_RHA"/>
    <property type="match status" value="1"/>
</dbReference>
<evidence type="ECO:0000313" key="9">
    <source>
        <dbReference type="Proteomes" id="UP000316095"/>
    </source>
</evidence>